<dbReference type="Proteomes" id="UP001174932">
    <property type="component" value="Unassembled WGS sequence"/>
</dbReference>
<reference evidence="1" key="1">
    <citation type="journal article" date="2015" name="Int. J. Syst. Evol. Microbiol.">
        <title>Rhizobium alvei sp. nov., isolated from a freshwater river.</title>
        <authorList>
            <person name="Sheu S.Y."/>
            <person name="Huang H.W."/>
            <person name="Young C.C."/>
            <person name="Chen W.M."/>
        </authorList>
    </citation>
    <scope>NUCLEOTIDE SEQUENCE</scope>
    <source>
        <strain evidence="1">TNR-22</strain>
    </source>
</reference>
<protein>
    <submittedName>
        <fullName evidence="1">Uncharacterized protein</fullName>
    </submittedName>
</protein>
<comment type="caution">
    <text evidence="1">The sequence shown here is derived from an EMBL/GenBank/DDBJ whole genome shotgun (WGS) entry which is preliminary data.</text>
</comment>
<name>A0ABT8YR14_9HYPH</name>
<dbReference type="RefSeq" id="WP_304377713.1">
    <property type="nucleotide sequence ID" value="NZ_JAUOZU010000013.1"/>
</dbReference>
<organism evidence="1 2">
    <name type="scientific">Rhizobium alvei</name>
    <dbReference type="NCBI Taxonomy" id="1132659"/>
    <lineage>
        <taxon>Bacteria</taxon>
        <taxon>Pseudomonadati</taxon>
        <taxon>Pseudomonadota</taxon>
        <taxon>Alphaproteobacteria</taxon>
        <taxon>Hyphomicrobiales</taxon>
        <taxon>Rhizobiaceae</taxon>
        <taxon>Rhizobium/Agrobacterium group</taxon>
        <taxon>Rhizobium</taxon>
    </lineage>
</organism>
<dbReference type="EMBL" id="JAUOZU010000013">
    <property type="protein sequence ID" value="MDO6965783.1"/>
    <property type="molecule type" value="Genomic_DNA"/>
</dbReference>
<accession>A0ABT8YR14</accession>
<reference evidence="1" key="2">
    <citation type="submission" date="2023-07" db="EMBL/GenBank/DDBJ databases">
        <authorList>
            <person name="Shen H."/>
        </authorList>
    </citation>
    <scope>NUCLEOTIDE SEQUENCE</scope>
    <source>
        <strain evidence="1">TNR-22</strain>
    </source>
</reference>
<evidence type="ECO:0000313" key="2">
    <source>
        <dbReference type="Proteomes" id="UP001174932"/>
    </source>
</evidence>
<gene>
    <name evidence="1" type="ORF">Q4481_17615</name>
</gene>
<keyword evidence="2" id="KW-1185">Reference proteome</keyword>
<sequence length="157" mass="17102">MTTTPHNGKNKASPALAGHTLSASQQQLLEFLLQVGAQLELRPSTTRRDSRILTILIANHETPALSLFCGADVRAAMELRRRATQTDYRPKTLASYGASPPEAETIRQFADALEATIAGRVSEGAVREQMGHFNELITACSAEYEAARQAWKGQDHG</sequence>
<evidence type="ECO:0000313" key="1">
    <source>
        <dbReference type="EMBL" id="MDO6965783.1"/>
    </source>
</evidence>
<proteinExistence type="predicted"/>